<comment type="caution">
    <text evidence="2">The sequence shown here is derived from an EMBL/GenBank/DDBJ whole genome shotgun (WGS) entry which is preliminary data.</text>
</comment>
<evidence type="ECO:0000256" key="1">
    <source>
        <dbReference type="SAM" id="MobiDB-lite"/>
    </source>
</evidence>
<proteinExistence type="predicted"/>
<gene>
    <name evidence="2" type="ORF">PoB_000533800</name>
</gene>
<feature type="region of interest" description="Disordered" evidence="1">
    <location>
        <begin position="97"/>
        <end position="126"/>
    </location>
</feature>
<dbReference type="AlphaFoldDB" id="A0AAV3Y9L4"/>
<evidence type="ECO:0000313" key="3">
    <source>
        <dbReference type="Proteomes" id="UP000735302"/>
    </source>
</evidence>
<dbReference type="EMBL" id="BLXT01000616">
    <property type="protein sequence ID" value="GFN78832.1"/>
    <property type="molecule type" value="Genomic_DNA"/>
</dbReference>
<sequence length="126" mass="13443">MPDARTSNPTSSDREPLILCTINPECLVIPFELSKKRIGFLAFGPHHSDSKRLPSPTDIVADVVCFAWVSAVGGADTKTRRLASALPVHNKAIPSFQAPLSDQGVGGSARTRDRRGSHANSTPALL</sequence>
<accession>A0AAV3Y9L4</accession>
<organism evidence="2 3">
    <name type="scientific">Plakobranchus ocellatus</name>
    <dbReference type="NCBI Taxonomy" id="259542"/>
    <lineage>
        <taxon>Eukaryota</taxon>
        <taxon>Metazoa</taxon>
        <taxon>Spiralia</taxon>
        <taxon>Lophotrochozoa</taxon>
        <taxon>Mollusca</taxon>
        <taxon>Gastropoda</taxon>
        <taxon>Heterobranchia</taxon>
        <taxon>Euthyneura</taxon>
        <taxon>Panpulmonata</taxon>
        <taxon>Sacoglossa</taxon>
        <taxon>Placobranchoidea</taxon>
        <taxon>Plakobranchidae</taxon>
        <taxon>Plakobranchus</taxon>
    </lineage>
</organism>
<protein>
    <submittedName>
        <fullName evidence="2">Uncharacterized protein</fullName>
    </submittedName>
</protein>
<keyword evidence="3" id="KW-1185">Reference proteome</keyword>
<dbReference type="Proteomes" id="UP000735302">
    <property type="component" value="Unassembled WGS sequence"/>
</dbReference>
<evidence type="ECO:0000313" key="2">
    <source>
        <dbReference type="EMBL" id="GFN78832.1"/>
    </source>
</evidence>
<reference evidence="2 3" key="1">
    <citation type="journal article" date="2021" name="Elife">
        <title>Chloroplast acquisition without the gene transfer in kleptoplastic sea slugs, Plakobranchus ocellatus.</title>
        <authorList>
            <person name="Maeda T."/>
            <person name="Takahashi S."/>
            <person name="Yoshida T."/>
            <person name="Shimamura S."/>
            <person name="Takaki Y."/>
            <person name="Nagai Y."/>
            <person name="Toyoda A."/>
            <person name="Suzuki Y."/>
            <person name="Arimoto A."/>
            <person name="Ishii H."/>
            <person name="Satoh N."/>
            <person name="Nishiyama T."/>
            <person name="Hasebe M."/>
            <person name="Maruyama T."/>
            <person name="Minagawa J."/>
            <person name="Obokata J."/>
            <person name="Shigenobu S."/>
        </authorList>
    </citation>
    <scope>NUCLEOTIDE SEQUENCE [LARGE SCALE GENOMIC DNA]</scope>
</reference>
<name>A0AAV3Y9L4_9GAST</name>